<gene>
    <name evidence="1" type="ORF">CGZ46_06095</name>
    <name evidence="2" type="ORF">EGW16_02380</name>
    <name evidence="3" type="ORF">EY666_10470</name>
</gene>
<dbReference type="AlphaFoldDB" id="A0A1Q1FTI9"/>
<dbReference type="EMBL" id="SIYF01000243">
    <property type="protein sequence ID" value="TKK84310.1"/>
    <property type="molecule type" value="Genomic_DNA"/>
</dbReference>
<dbReference type="EMBL" id="CP042213">
    <property type="protein sequence ID" value="QFY92303.1"/>
    <property type="molecule type" value="Genomic_DNA"/>
</dbReference>
<dbReference type="GO" id="GO:0003677">
    <property type="term" value="F:DNA binding"/>
    <property type="evidence" value="ECO:0007669"/>
    <property type="project" value="UniProtKB-KW"/>
</dbReference>
<dbReference type="Proteomes" id="UP000281488">
    <property type="component" value="Unassembled WGS sequence"/>
</dbReference>
<reference evidence="1" key="3">
    <citation type="submission" date="2019-07" db="EMBL/GenBank/DDBJ databases">
        <title>Transferable Resistance Gene optrA in Enterococcus faecalis from Swine in Brazil.</title>
        <authorList>
            <person name="Almeida L.M."/>
            <person name="Lebreton F."/>
            <person name="Gaca A."/>
            <person name="Bispo P.M."/>
            <person name="Saavedra J."/>
            <person name="Filsner P."/>
            <person name="Moreno A.M."/>
            <person name="Mamizuka E.M."/>
            <person name="Gilmore M.S."/>
        </authorList>
    </citation>
    <scope>NUCLEOTIDE SEQUENCE</scope>
    <source>
        <strain evidence="1">L15</strain>
    </source>
</reference>
<proteinExistence type="predicted"/>
<organism evidence="3 5">
    <name type="scientific">Enterococcus faecalis</name>
    <name type="common">Streptococcus faecalis</name>
    <dbReference type="NCBI Taxonomy" id="1351"/>
    <lineage>
        <taxon>Bacteria</taxon>
        <taxon>Bacillati</taxon>
        <taxon>Bacillota</taxon>
        <taxon>Bacilli</taxon>
        <taxon>Lactobacillales</taxon>
        <taxon>Enterococcaceae</taxon>
        <taxon>Enterococcus</taxon>
    </lineage>
</organism>
<sequence>MNKYESYQKTIVNKRIIFLFVTEWTKSYLLKTFSISLFFQGRIILAVVIK</sequence>
<evidence type="ECO:0000313" key="5">
    <source>
        <dbReference type="Proteomes" id="UP000305511"/>
    </source>
</evidence>
<reference evidence="3 5" key="2">
    <citation type="submission" date="2019-02" db="EMBL/GenBank/DDBJ databases">
        <title>Bacteria dissemination in different level of health care in South Africa: the effectiveness of infections prevention and control.</title>
        <authorList>
            <person name="Shobo C."/>
            <person name="Amoako D.G."/>
            <person name="Allam M."/>
            <person name="Ismail A."/>
            <person name="Bester L.A."/>
            <person name="Essack S.Y."/>
        </authorList>
    </citation>
    <scope>NUCLEOTIDE SEQUENCE [LARGE SCALE GENOMIC DNA]</scope>
    <source>
        <strain evidence="3 5">2SIL2</strain>
    </source>
</reference>
<dbReference type="EMBL" id="RKMZ01000001">
    <property type="protein sequence ID" value="ROX35202.1"/>
    <property type="molecule type" value="Genomic_DNA"/>
</dbReference>
<keyword evidence="3" id="KW-0238">DNA-binding</keyword>
<name>A0A1Q1FTI9_ENTFL</name>
<accession>A0A1Q1FTI9</accession>
<reference evidence="2 4" key="1">
    <citation type="submission" date="2018-10" db="EMBL/GenBank/DDBJ databases">
        <title>Genotypes and phenotypes of Enterococci isolated from broiler chickens.</title>
        <authorList>
            <person name="Muhammad A.R."/>
            <person name="Diarra M.S."/>
        </authorList>
    </citation>
    <scope>NUCLEOTIDE SEQUENCE [LARGE SCALE GENOMIC DNA]</scope>
    <source>
        <strain evidence="2 4">LIT2 A36'</strain>
    </source>
</reference>
<evidence type="ECO:0000313" key="1">
    <source>
        <dbReference type="EMBL" id="QFY92303.1"/>
    </source>
</evidence>
<protein>
    <submittedName>
        <fullName evidence="3">DNA-binding protein</fullName>
    </submittedName>
</protein>
<dbReference type="Proteomes" id="UP000305511">
    <property type="component" value="Unassembled WGS sequence"/>
</dbReference>
<evidence type="ECO:0000313" key="3">
    <source>
        <dbReference type="EMBL" id="TKK84310.1"/>
    </source>
</evidence>
<evidence type="ECO:0000313" key="4">
    <source>
        <dbReference type="Proteomes" id="UP000281488"/>
    </source>
</evidence>
<evidence type="ECO:0000313" key="2">
    <source>
        <dbReference type="EMBL" id="ROX35202.1"/>
    </source>
</evidence>